<feature type="signal peptide" evidence="5">
    <location>
        <begin position="1"/>
        <end position="20"/>
    </location>
</feature>
<dbReference type="STRING" id="10036.ENSMAUP00000022022"/>
<dbReference type="PANTHER" id="PTHR11430:SF137">
    <property type="entry name" value="ODORANT-BINDING PROTEIN 2A"/>
    <property type="match status" value="1"/>
</dbReference>
<dbReference type="Proteomes" id="UP000886700">
    <property type="component" value="Unplaced"/>
</dbReference>
<feature type="chain" id="PRO_5010815730" evidence="5">
    <location>
        <begin position="21"/>
        <end position="177"/>
    </location>
</feature>
<evidence type="ECO:0000313" key="7">
    <source>
        <dbReference type="Proteomes" id="UP000886700"/>
    </source>
</evidence>
<dbReference type="Gene3D" id="2.40.128.20">
    <property type="match status" value="1"/>
</dbReference>
<dbReference type="PANTHER" id="PTHR11430">
    <property type="entry name" value="LIPOCALIN"/>
    <property type="match status" value="1"/>
</dbReference>
<reference evidence="8 9" key="1">
    <citation type="submission" date="2025-04" db="UniProtKB">
        <authorList>
            <consortium name="RefSeq"/>
        </authorList>
    </citation>
    <scope>IDENTIFICATION</scope>
</reference>
<dbReference type="OrthoDB" id="9621919at2759"/>
<name>A0A1U8CSD9_MESAU</name>
<dbReference type="InterPro" id="IPR012674">
    <property type="entry name" value="Calycin"/>
</dbReference>
<dbReference type="InterPro" id="IPR000566">
    <property type="entry name" value="Lipocln_cytosolic_FA-bd_dom"/>
</dbReference>
<organism evidence="7 8">
    <name type="scientific">Mesocricetus auratus</name>
    <name type="common">Golden hamster</name>
    <dbReference type="NCBI Taxonomy" id="10036"/>
    <lineage>
        <taxon>Eukaryota</taxon>
        <taxon>Metazoa</taxon>
        <taxon>Chordata</taxon>
        <taxon>Craniata</taxon>
        <taxon>Vertebrata</taxon>
        <taxon>Euteleostomi</taxon>
        <taxon>Mammalia</taxon>
        <taxon>Eutheria</taxon>
        <taxon>Euarchontoglires</taxon>
        <taxon>Glires</taxon>
        <taxon>Rodentia</taxon>
        <taxon>Myomorpha</taxon>
        <taxon>Muroidea</taxon>
        <taxon>Cricetidae</taxon>
        <taxon>Cricetinae</taxon>
        <taxon>Mesocricetus</taxon>
    </lineage>
</organism>
<evidence type="ECO:0000256" key="4">
    <source>
        <dbReference type="ARBA" id="ARBA00022729"/>
    </source>
</evidence>
<dbReference type="RefSeq" id="XP_012978724.1">
    <property type="nucleotide sequence ID" value="XM_013123270.2"/>
</dbReference>
<comment type="subcellular location">
    <subcellularLocation>
        <location evidence="1">Secreted</location>
    </subcellularLocation>
</comment>
<protein>
    <submittedName>
        <fullName evidence="8 9">Odorant-binding protein 2a-like isoform X1</fullName>
    </submittedName>
</protein>
<dbReference type="eggNOG" id="ENOG502S22P">
    <property type="taxonomic scope" value="Eukaryota"/>
</dbReference>
<dbReference type="KEGG" id="maua:101843633"/>
<dbReference type="SUPFAM" id="SSF50814">
    <property type="entry name" value="Lipocalins"/>
    <property type="match status" value="1"/>
</dbReference>
<dbReference type="GO" id="GO:0005615">
    <property type="term" value="C:extracellular space"/>
    <property type="evidence" value="ECO:0007669"/>
    <property type="project" value="TreeGrafter"/>
</dbReference>
<evidence type="ECO:0000256" key="1">
    <source>
        <dbReference type="ARBA" id="ARBA00004613"/>
    </source>
</evidence>
<dbReference type="GO" id="GO:0036094">
    <property type="term" value="F:small molecule binding"/>
    <property type="evidence" value="ECO:0007669"/>
    <property type="project" value="InterPro"/>
</dbReference>
<evidence type="ECO:0000313" key="9">
    <source>
        <dbReference type="RefSeq" id="XP_012978724.1"/>
    </source>
</evidence>
<keyword evidence="3" id="KW-0964">Secreted</keyword>
<dbReference type="AlphaFoldDB" id="A0A1U8CSD9"/>
<comment type="similarity">
    <text evidence="2">Belongs to the calycin superfamily. Lipocalin family.</text>
</comment>
<gene>
    <name evidence="8 9" type="primary">LOC101843633</name>
</gene>
<evidence type="ECO:0000256" key="3">
    <source>
        <dbReference type="ARBA" id="ARBA00022525"/>
    </source>
</evidence>
<dbReference type="Pfam" id="PF00061">
    <property type="entry name" value="Lipocalin"/>
    <property type="match status" value="1"/>
</dbReference>
<proteinExistence type="inferred from homology"/>
<dbReference type="InterPro" id="IPR002450">
    <property type="entry name" value="von_Ebner_gland"/>
</dbReference>
<keyword evidence="7" id="KW-1185">Reference proteome</keyword>
<sequence>MMKSVLLTFLFLGMVAVLKAQEVPLDDKEDFAGMWYPKAMIHSGNLSSHEVPTKMFPVKITALEGGDLEATVIFWKKGQCREFKIMMEKTDEPGKYSTFHGKKFIYIIELPVKDHYVFYCEGHHHGKSFGIGKLMGRNPQENLEAMEEFRKFIQHKGLQMENIFIPELNDKCVPESN</sequence>
<dbReference type="PRINTS" id="PR01175">
    <property type="entry name" value="VNEBNERGLAND"/>
</dbReference>
<accession>A0A1U8CSD9</accession>
<dbReference type="CDD" id="cd19414">
    <property type="entry name" value="lipocalin_1_3_4_13-like"/>
    <property type="match status" value="1"/>
</dbReference>
<dbReference type="InterPro" id="IPR002345">
    <property type="entry name" value="Lipocalin"/>
</dbReference>
<evidence type="ECO:0000313" key="8">
    <source>
        <dbReference type="RefSeq" id="XP_012978723.1"/>
    </source>
</evidence>
<keyword evidence="4 5" id="KW-0732">Signal</keyword>
<evidence type="ECO:0000256" key="2">
    <source>
        <dbReference type="ARBA" id="ARBA00006889"/>
    </source>
</evidence>
<evidence type="ECO:0000256" key="5">
    <source>
        <dbReference type="SAM" id="SignalP"/>
    </source>
</evidence>
<evidence type="ECO:0000259" key="6">
    <source>
        <dbReference type="Pfam" id="PF00061"/>
    </source>
</evidence>
<feature type="domain" description="Lipocalin/cytosolic fatty-acid binding" evidence="6">
    <location>
        <begin position="32"/>
        <end position="167"/>
    </location>
</feature>
<dbReference type="GeneID" id="101843633"/>
<dbReference type="RefSeq" id="XP_012978723.1">
    <property type="nucleotide sequence ID" value="XM_013123269.2"/>
</dbReference>